<protein>
    <recommendedName>
        <fullName evidence="4">Phospholipase B-like</fullName>
    </recommendedName>
</protein>
<gene>
    <name evidence="2" type="ORF">FNF29_02837</name>
</gene>
<proteinExistence type="predicted"/>
<dbReference type="Gene3D" id="3.90.1720.10">
    <property type="entry name" value="endopeptidase domain like (from Nostoc punctiforme)"/>
    <property type="match status" value="1"/>
</dbReference>
<feature type="signal peptide" evidence="1">
    <location>
        <begin position="1"/>
        <end position="17"/>
    </location>
</feature>
<accession>A0A5A8CMB2</accession>
<dbReference type="InterPro" id="IPR038765">
    <property type="entry name" value="Papain-like_cys_pep_sf"/>
</dbReference>
<evidence type="ECO:0008006" key="4">
    <source>
        <dbReference type="Google" id="ProtNLM"/>
    </source>
</evidence>
<dbReference type="Proteomes" id="UP000323011">
    <property type="component" value="Unassembled WGS sequence"/>
</dbReference>
<name>A0A5A8CMB2_CAFRO</name>
<sequence>MRSILVAVLAMAAAATASSNLDLQEITRKLQLGASIRAGRSVSDMVSDVALKLNEVLTPVARGFASSASRAAGTPPGTPPDIAGSFYGFIPEFVGGVKLPGVNPTFGATVPKPVPVSRLSLNNSRCFSSVTVSAYATGTDPSSGAPSFNLTFATAGAKASPCDELYLIATAATFQLVSLDALGVHSVPIANVDTPAGAAEWTAREGVRILRFYGGFADTVTQILDTVSLFVPALTSGPELDAASMKLNRDFIKQYLNLTTVDRTKIFTGIDAKDINTGDMLAIHRADGLGTLEQFGTGEATSHIAMAVRIGPLNQLFVVESTDKDAYWPNPNIQKTAWDDWIAMSLACNYTVTLLQLKDELRAPGVWDTQAANNWIEYTLGYPYGYHNFLWTFQDVPGGNFPKPLDWHAAEVLFRIIEDVDADIATKFVTYAMNFRLSNGASWKGADSITEVANAAAKQGMTFGELYSIPEQDSWMYPDGPSMVCDSYACSIYKAAGLFRHYGIADDEINCVEFDNADAYTLAFFKQQSEIPQVCRDTDPGSPYCYVMGSYTIDLRGFNSVTPYKHMGEACSAQYPDFTRPPQC</sequence>
<evidence type="ECO:0000256" key="1">
    <source>
        <dbReference type="SAM" id="SignalP"/>
    </source>
</evidence>
<dbReference type="EMBL" id="VLTN01000014">
    <property type="protein sequence ID" value="KAA0153848.1"/>
    <property type="molecule type" value="Genomic_DNA"/>
</dbReference>
<organism evidence="2 3">
    <name type="scientific">Cafeteria roenbergensis</name>
    <name type="common">Marine flagellate</name>
    <dbReference type="NCBI Taxonomy" id="33653"/>
    <lineage>
        <taxon>Eukaryota</taxon>
        <taxon>Sar</taxon>
        <taxon>Stramenopiles</taxon>
        <taxon>Bigyra</taxon>
        <taxon>Opalozoa</taxon>
        <taxon>Bicosoecida</taxon>
        <taxon>Cafeteriaceae</taxon>
        <taxon>Cafeteria</taxon>
    </lineage>
</organism>
<dbReference type="PANTHER" id="PTHR31354">
    <property type="entry name" value="OS01G0793500 PROTEIN"/>
    <property type="match status" value="1"/>
</dbReference>
<dbReference type="OMA" id="SYAANMW"/>
<evidence type="ECO:0000313" key="2">
    <source>
        <dbReference type="EMBL" id="KAA0153848.1"/>
    </source>
</evidence>
<reference evidence="2 3" key="1">
    <citation type="submission" date="2019-07" db="EMBL/GenBank/DDBJ databases">
        <title>Genomes of Cafeteria roenbergensis.</title>
        <authorList>
            <person name="Fischer M.G."/>
            <person name="Hackl T."/>
            <person name="Roman M."/>
        </authorList>
    </citation>
    <scope>NUCLEOTIDE SEQUENCE [LARGE SCALE GENOMIC DNA]</scope>
    <source>
        <strain evidence="2 3">BVI</strain>
    </source>
</reference>
<feature type="chain" id="PRO_5022829138" description="Phospholipase B-like" evidence="1">
    <location>
        <begin position="18"/>
        <end position="584"/>
    </location>
</feature>
<keyword evidence="1" id="KW-0732">Signal</keyword>
<dbReference type="SUPFAM" id="SSF54001">
    <property type="entry name" value="Cysteine proteinases"/>
    <property type="match status" value="1"/>
</dbReference>
<comment type="caution">
    <text evidence="2">The sequence shown here is derived from an EMBL/GenBank/DDBJ whole genome shotgun (WGS) entry which is preliminary data.</text>
</comment>
<dbReference type="PANTHER" id="PTHR31354:SF2">
    <property type="entry name" value="OS01G0793500 PROTEIN"/>
    <property type="match status" value="1"/>
</dbReference>
<keyword evidence="3" id="KW-1185">Reference proteome</keyword>
<dbReference type="AlphaFoldDB" id="A0A5A8CMB2"/>
<evidence type="ECO:0000313" key="3">
    <source>
        <dbReference type="Proteomes" id="UP000323011"/>
    </source>
</evidence>